<keyword evidence="1" id="KW-0472">Membrane</keyword>
<organism evidence="2 3">
    <name type="scientific">Yersinia proxima</name>
    <dbReference type="NCBI Taxonomy" id="2890316"/>
    <lineage>
        <taxon>Bacteria</taxon>
        <taxon>Pseudomonadati</taxon>
        <taxon>Pseudomonadota</taxon>
        <taxon>Gammaproteobacteria</taxon>
        <taxon>Enterobacterales</taxon>
        <taxon>Yersiniaceae</taxon>
        <taxon>Yersinia</taxon>
    </lineage>
</organism>
<evidence type="ECO:0000256" key="1">
    <source>
        <dbReference type="SAM" id="Phobius"/>
    </source>
</evidence>
<gene>
    <name evidence="2" type="ORF">WFP14_15130</name>
</gene>
<reference evidence="2 3" key="1">
    <citation type="journal article" date="2024" name="Infect. Genet. Evol.">
        <title>Characteristics and comparative genome analysis of Yersinia enterocolitica and related species associated with human infections in Switzerland 2019-2023.</title>
        <authorList>
            <person name="Stevens M.J.A."/>
            <person name="Horlbog J.A."/>
            <person name="Diethelm A."/>
            <person name="Stephan R."/>
            <person name="Nuesch-Inderbinen M."/>
        </authorList>
    </citation>
    <scope>NUCLEOTIDE SEQUENCE [LARGE SCALE GENOMIC DNA]</scope>
    <source>
        <strain evidence="2 3">N20-0302</strain>
    </source>
</reference>
<comment type="caution">
    <text evidence="2">The sequence shown here is derived from an EMBL/GenBank/DDBJ whole genome shotgun (WGS) entry which is preliminary data.</text>
</comment>
<evidence type="ECO:0000313" key="3">
    <source>
        <dbReference type="Proteomes" id="UP001629523"/>
    </source>
</evidence>
<keyword evidence="1" id="KW-0812">Transmembrane</keyword>
<protein>
    <submittedName>
        <fullName evidence="2">Uncharacterized protein</fullName>
    </submittedName>
</protein>
<keyword evidence="3" id="KW-1185">Reference proteome</keyword>
<name>A0ABW9F0P1_9GAMM</name>
<proteinExistence type="predicted"/>
<dbReference type="Proteomes" id="UP001629523">
    <property type="component" value="Unassembled WGS sequence"/>
</dbReference>
<dbReference type="RefSeq" id="WP_050076640.1">
    <property type="nucleotide sequence ID" value="NZ_JBBEST010000007.1"/>
</dbReference>
<sequence>MGRATCFFEDADVALFRFCIGGGGGGLVGRVTCVFEDADVALLGFCIGGGGGGLEGRVTCVFEDADVALLKIRISGSGAGGRRFPALFVTLWVCTPIICILLLSCLPAGCSE</sequence>
<evidence type="ECO:0000313" key="2">
    <source>
        <dbReference type="EMBL" id="MFM1347885.1"/>
    </source>
</evidence>
<dbReference type="EMBL" id="JBBEST010000007">
    <property type="protein sequence ID" value="MFM1347885.1"/>
    <property type="molecule type" value="Genomic_DNA"/>
</dbReference>
<feature type="transmembrane region" description="Helical" evidence="1">
    <location>
        <begin position="86"/>
        <end position="109"/>
    </location>
</feature>
<keyword evidence="1" id="KW-1133">Transmembrane helix</keyword>
<accession>A0ABW9F0P1</accession>